<comment type="caution">
    <text evidence="3">The sequence shown here is derived from an EMBL/GenBank/DDBJ whole genome shotgun (WGS) entry which is preliminary data.</text>
</comment>
<proteinExistence type="predicted"/>
<evidence type="ECO:0000313" key="4">
    <source>
        <dbReference type="Proteomes" id="UP000547510"/>
    </source>
</evidence>
<dbReference type="InterPro" id="IPR004401">
    <property type="entry name" value="YbaB/EbfC"/>
</dbReference>
<dbReference type="AlphaFoldDB" id="A0A841CLW5"/>
<dbReference type="Gene3D" id="3.30.1310.10">
    <property type="entry name" value="Nucleoid-associated protein YbaB-like domain"/>
    <property type="match status" value="1"/>
</dbReference>
<dbReference type="SUPFAM" id="SSF82607">
    <property type="entry name" value="YbaB-like"/>
    <property type="match status" value="1"/>
</dbReference>
<organism evidence="3 4">
    <name type="scientific">Saccharothrix tamanrassetensis</name>
    <dbReference type="NCBI Taxonomy" id="1051531"/>
    <lineage>
        <taxon>Bacteria</taxon>
        <taxon>Bacillati</taxon>
        <taxon>Actinomycetota</taxon>
        <taxon>Actinomycetes</taxon>
        <taxon>Pseudonocardiales</taxon>
        <taxon>Pseudonocardiaceae</taxon>
        <taxon>Saccharothrix</taxon>
    </lineage>
</organism>
<feature type="region of interest" description="Disordered" evidence="2">
    <location>
        <begin position="106"/>
        <end position="150"/>
    </location>
</feature>
<protein>
    <submittedName>
        <fullName evidence="3">DNA-binding protein YbaB</fullName>
    </submittedName>
</protein>
<dbReference type="Pfam" id="PF02575">
    <property type="entry name" value="YbaB_DNA_bd"/>
    <property type="match status" value="1"/>
</dbReference>
<evidence type="ECO:0000313" key="3">
    <source>
        <dbReference type="EMBL" id="MBB5958100.1"/>
    </source>
</evidence>
<dbReference type="GO" id="GO:0003677">
    <property type="term" value="F:DNA binding"/>
    <property type="evidence" value="ECO:0007669"/>
    <property type="project" value="UniProtKB-KW"/>
</dbReference>
<reference evidence="3 4" key="1">
    <citation type="submission" date="2020-08" db="EMBL/GenBank/DDBJ databases">
        <title>Genomic Encyclopedia of Type Strains, Phase III (KMG-III): the genomes of soil and plant-associated and newly described type strains.</title>
        <authorList>
            <person name="Whitman W."/>
        </authorList>
    </citation>
    <scope>NUCLEOTIDE SEQUENCE [LARGE SCALE GENOMIC DNA]</scope>
    <source>
        <strain evidence="3 4">CECT 8640</strain>
    </source>
</reference>
<sequence>MPEPLSDVESAIDRWERDAERKAARYREMTDEVERISITGSAASGAVTVTVGANGIPDAVTMTDGVRKLSPDRIAAAVMEAMTRAQSRYPERLAAIMAQTVGDDATTRHLVATAQAGFPHPEGQEPPPPRPPRDGDDDDFSGDSYLSGGR</sequence>
<keyword evidence="1" id="KW-0175">Coiled coil</keyword>
<dbReference type="EMBL" id="JACHJN010000007">
    <property type="protein sequence ID" value="MBB5958100.1"/>
    <property type="molecule type" value="Genomic_DNA"/>
</dbReference>
<name>A0A841CLW5_9PSEU</name>
<dbReference type="RefSeq" id="WP_184693754.1">
    <property type="nucleotide sequence ID" value="NZ_JACHJN010000007.1"/>
</dbReference>
<keyword evidence="4" id="KW-1185">Reference proteome</keyword>
<accession>A0A841CLW5</accession>
<evidence type="ECO:0000256" key="1">
    <source>
        <dbReference type="SAM" id="Coils"/>
    </source>
</evidence>
<dbReference type="InterPro" id="IPR036894">
    <property type="entry name" value="YbaB-like_sf"/>
</dbReference>
<evidence type="ECO:0000256" key="2">
    <source>
        <dbReference type="SAM" id="MobiDB-lite"/>
    </source>
</evidence>
<dbReference type="Proteomes" id="UP000547510">
    <property type="component" value="Unassembled WGS sequence"/>
</dbReference>
<gene>
    <name evidence="3" type="ORF">FHS29_004708</name>
</gene>
<feature type="coiled-coil region" evidence="1">
    <location>
        <begin position="5"/>
        <end position="32"/>
    </location>
</feature>
<keyword evidence="3" id="KW-0238">DNA-binding</keyword>